<gene>
    <name evidence="2" type="ORF">GCM10007977_083800</name>
</gene>
<dbReference type="EMBL" id="BMPI01000059">
    <property type="protein sequence ID" value="GGM69313.1"/>
    <property type="molecule type" value="Genomic_DNA"/>
</dbReference>
<organism evidence="2 3">
    <name type="scientific">Dactylosporangium sucinum</name>
    <dbReference type="NCBI Taxonomy" id="1424081"/>
    <lineage>
        <taxon>Bacteria</taxon>
        <taxon>Bacillati</taxon>
        <taxon>Actinomycetota</taxon>
        <taxon>Actinomycetes</taxon>
        <taxon>Micromonosporales</taxon>
        <taxon>Micromonosporaceae</taxon>
        <taxon>Dactylosporangium</taxon>
    </lineage>
</organism>
<keyword evidence="3" id="KW-1185">Reference proteome</keyword>
<sequence length="114" mass="11130">MCAAPSVVELQAPTSTSLAPGVASVTGTAGRIAPAVQAVMPAATTAAARNRATTMGVMAAGYGARRDRVALLRAGTGEQPAWTAVSAATSGWGGSPAQAASVPRQRPDASGALI</sequence>
<reference evidence="2" key="2">
    <citation type="submission" date="2020-09" db="EMBL/GenBank/DDBJ databases">
        <authorList>
            <person name="Sun Q."/>
            <person name="Ohkuma M."/>
        </authorList>
    </citation>
    <scope>NUCLEOTIDE SEQUENCE</scope>
    <source>
        <strain evidence="2">JCM 19831</strain>
    </source>
</reference>
<dbReference type="AlphaFoldDB" id="A0A917UA31"/>
<protein>
    <submittedName>
        <fullName evidence="2">Uncharacterized protein</fullName>
    </submittedName>
</protein>
<name>A0A917UA31_9ACTN</name>
<comment type="caution">
    <text evidence="2">The sequence shown here is derived from an EMBL/GenBank/DDBJ whole genome shotgun (WGS) entry which is preliminary data.</text>
</comment>
<evidence type="ECO:0000256" key="1">
    <source>
        <dbReference type="SAM" id="MobiDB-lite"/>
    </source>
</evidence>
<evidence type="ECO:0000313" key="3">
    <source>
        <dbReference type="Proteomes" id="UP000642070"/>
    </source>
</evidence>
<reference evidence="2" key="1">
    <citation type="journal article" date="2014" name="Int. J. Syst. Evol. Microbiol.">
        <title>Complete genome sequence of Corynebacterium casei LMG S-19264T (=DSM 44701T), isolated from a smear-ripened cheese.</title>
        <authorList>
            <consortium name="US DOE Joint Genome Institute (JGI-PGF)"/>
            <person name="Walter F."/>
            <person name="Albersmeier A."/>
            <person name="Kalinowski J."/>
            <person name="Ruckert C."/>
        </authorList>
    </citation>
    <scope>NUCLEOTIDE SEQUENCE</scope>
    <source>
        <strain evidence="2">JCM 19831</strain>
    </source>
</reference>
<feature type="region of interest" description="Disordered" evidence="1">
    <location>
        <begin position="88"/>
        <end position="114"/>
    </location>
</feature>
<proteinExistence type="predicted"/>
<accession>A0A917UA31</accession>
<dbReference type="Proteomes" id="UP000642070">
    <property type="component" value="Unassembled WGS sequence"/>
</dbReference>
<evidence type="ECO:0000313" key="2">
    <source>
        <dbReference type="EMBL" id="GGM69313.1"/>
    </source>
</evidence>